<keyword evidence="1" id="KW-0472">Membrane</keyword>
<evidence type="ECO:0000256" key="1">
    <source>
        <dbReference type="SAM" id="Phobius"/>
    </source>
</evidence>
<name>A0A1E5GAY2_9ENTE</name>
<proteinExistence type="predicted"/>
<evidence type="ECO:0000313" key="3">
    <source>
        <dbReference type="Proteomes" id="UP000095094"/>
    </source>
</evidence>
<keyword evidence="1" id="KW-0812">Transmembrane</keyword>
<feature type="transmembrane region" description="Helical" evidence="1">
    <location>
        <begin position="68"/>
        <end position="89"/>
    </location>
</feature>
<reference evidence="3" key="1">
    <citation type="submission" date="2016-09" db="EMBL/GenBank/DDBJ databases">
        <authorList>
            <person name="Gulvik C.A."/>
        </authorList>
    </citation>
    <scope>NUCLEOTIDE SEQUENCE [LARGE SCALE GENOMIC DNA]</scope>
    <source>
        <strain evidence="3">LMG 8895</strain>
    </source>
</reference>
<feature type="transmembrane region" description="Helical" evidence="1">
    <location>
        <begin position="7"/>
        <end position="24"/>
    </location>
</feature>
<gene>
    <name evidence="2" type="ORF">BCR25_10190</name>
</gene>
<evidence type="ECO:0000313" key="2">
    <source>
        <dbReference type="EMBL" id="OEG09864.1"/>
    </source>
</evidence>
<dbReference type="RefSeq" id="WP_069664617.1">
    <property type="nucleotide sequence ID" value="NZ_JBHUJJ010000001.1"/>
</dbReference>
<organism evidence="2 3">
    <name type="scientific">Enterococcus termitis</name>
    <dbReference type="NCBI Taxonomy" id="332950"/>
    <lineage>
        <taxon>Bacteria</taxon>
        <taxon>Bacillati</taxon>
        <taxon>Bacillota</taxon>
        <taxon>Bacilli</taxon>
        <taxon>Lactobacillales</taxon>
        <taxon>Enterococcaceae</taxon>
        <taxon>Enterococcus</taxon>
    </lineage>
</organism>
<keyword evidence="1" id="KW-1133">Transmembrane helix</keyword>
<feature type="transmembrane region" description="Helical" evidence="1">
    <location>
        <begin position="30"/>
        <end position="47"/>
    </location>
</feature>
<dbReference type="AlphaFoldDB" id="A0A1E5GAY2"/>
<dbReference type="Proteomes" id="UP000095094">
    <property type="component" value="Unassembled WGS sequence"/>
</dbReference>
<protein>
    <submittedName>
        <fullName evidence="2">Uncharacterized protein</fullName>
    </submittedName>
</protein>
<keyword evidence="3" id="KW-1185">Reference proteome</keyword>
<dbReference type="EMBL" id="MIJY01000044">
    <property type="protein sequence ID" value="OEG09864.1"/>
    <property type="molecule type" value="Genomic_DNA"/>
</dbReference>
<accession>A0A1E5GAY2</accession>
<comment type="caution">
    <text evidence="2">The sequence shown here is derived from an EMBL/GenBank/DDBJ whole genome shotgun (WGS) entry which is preliminary data.</text>
</comment>
<sequence>MNIGKIVYISLALLLFLFIMILSLPKYLELFLISLFLLITSYLLLVKKNTNILSISINTPLTDTGKKILFISGISTLIAGIFVFIQGIFNLFK</sequence>